<dbReference type="AlphaFoldDB" id="A0A917K4E4"/>
<dbReference type="Gene3D" id="3.10.450.50">
    <property type="match status" value="1"/>
</dbReference>
<accession>A0A917K4E4</accession>
<evidence type="ECO:0000313" key="3">
    <source>
        <dbReference type="Proteomes" id="UP000661507"/>
    </source>
</evidence>
<proteinExistence type="predicted"/>
<dbReference type="InterPro" id="IPR037401">
    <property type="entry name" value="SnoaL-like"/>
</dbReference>
<dbReference type="EMBL" id="BMKW01000001">
    <property type="protein sequence ID" value="GGI98510.1"/>
    <property type="molecule type" value="Genomic_DNA"/>
</dbReference>
<dbReference type="RefSeq" id="WP_188965005.1">
    <property type="nucleotide sequence ID" value="NZ_BMKW01000001.1"/>
</dbReference>
<organism evidence="2 3">
    <name type="scientific">Neoroseomonas lacus</name>
    <dbReference type="NCBI Taxonomy" id="287609"/>
    <lineage>
        <taxon>Bacteria</taxon>
        <taxon>Pseudomonadati</taxon>
        <taxon>Pseudomonadota</taxon>
        <taxon>Alphaproteobacteria</taxon>
        <taxon>Acetobacterales</taxon>
        <taxon>Acetobacteraceae</taxon>
        <taxon>Neoroseomonas</taxon>
    </lineage>
</organism>
<dbReference type="Pfam" id="PF12680">
    <property type="entry name" value="SnoaL_2"/>
    <property type="match status" value="1"/>
</dbReference>
<evidence type="ECO:0000259" key="1">
    <source>
        <dbReference type="Pfam" id="PF12680"/>
    </source>
</evidence>
<gene>
    <name evidence="2" type="ORF">GCM10011320_01580</name>
</gene>
<dbReference type="Proteomes" id="UP000661507">
    <property type="component" value="Unassembled WGS sequence"/>
</dbReference>
<protein>
    <recommendedName>
        <fullName evidence="1">SnoaL-like domain-containing protein</fullName>
    </recommendedName>
</protein>
<comment type="caution">
    <text evidence="2">The sequence shown here is derived from an EMBL/GenBank/DDBJ whole genome shotgun (WGS) entry which is preliminary data.</text>
</comment>
<dbReference type="InterPro" id="IPR032710">
    <property type="entry name" value="NTF2-like_dom_sf"/>
</dbReference>
<sequence length="108" mass="11631">MTPPLPDPIAAYYAAEQANDAEALSRCFAPEAIVRDEGATRHGRAEIAAWMAEAKHRYQHRTEILSATAEGDTVTVAVRISGRFPNSPAHASQVFTLADGAIRMLVIA</sequence>
<reference evidence="2" key="2">
    <citation type="submission" date="2020-09" db="EMBL/GenBank/DDBJ databases">
        <authorList>
            <person name="Sun Q."/>
            <person name="Zhou Y."/>
        </authorList>
    </citation>
    <scope>NUCLEOTIDE SEQUENCE</scope>
    <source>
        <strain evidence="2">CGMCC 1.3617</strain>
    </source>
</reference>
<dbReference type="SUPFAM" id="SSF54427">
    <property type="entry name" value="NTF2-like"/>
    <property type="match status" value="1"/>
</dbReference>
<evidence type="ECO:0000313" key="2">
    <source>
        <dbReference type="EMBL" id="GGI98510.1"/>
    </source>
</evidence>
<name>A0A917K4E4_9PROT</name>
<keyword evidence="3" id="KW-1185">Reference proteome</keyword>
<reference evidence="2" key="1">
    <citation type="journal article" date="2014" name="Int. J. Syst. Evol. Microbiol.">
        <title>Complete genome sequence of Corynebacterium casei LMG S-19264T (=DSM 44701T), isolated from a smear-ripened cheese.</title>
        <authorList>
            <consortium name="US DOE Joint Genome Institute (JGI-PGF)"/>
            <person name="Walter F."/>
            <person name="Albersmeier A."/>
            <person name="Kalinowski J."/>
            <person name="Ruckert C."/>
        </authorList>
    </citation>
    <scope>NUCLEOTIDE SEQUENCE</scope>
    <source>
        <strain evidence="2">CGMCC 1.3617</strain>
    </source>
</reference>
<feature type="domain" description="SnoaL-like" evidence="1">
    <location>
        <begin position="10"/>
        <end position="102"/>
    </location>
</feature>
<dbReference type="CDD" id="cd00531">
    <property type="entry name" value="NTF2_like"/>
    <property type="match status" value="1"/>
</dbReference>